<dbReference type="SMART" id="SM00516">
    <property type="entry name" value="SEC14"/>
    <property type="match status" value="1"/>
</dbReference>
<dbReference type="AlphaFoldDB" id="A0A6P4DZL8"/>
<evidence type="ECO:0000313" key="5">
    <source>
        <dbReference type="RefSeq" id="XP_016969559.1"/>
    </source>
</evidence>
<dbReference type="Pfam" id="PF03765">
    <property type="entry name" value="CRAL_TRIO_N"/>
    <property type="match status" value="1"/>
</dbReference>
<dbReference type="InterPro" id="IPR011074">
    <property type="entry name" value="CRAL/TRIO_N_dom"/>
</dbReference>
<dbReference type="OrthoDB" id="1434354at2759"/>
<dbReference type="SMART" id="SM01100">
    <property type="entry name" value="CRAL_TRIO_N"/>
    <property type="match status" value="1"/>
</dbReference>
<dbReference type="Proteomes" id="UP001652680">
    <property type="component" value="Unassembled WGS sequence"/>
</dbReference>
<gene>
    <name evidence="4 5" type="primary">LOC108037495</name>
    <name evidence="2" type="synonym">108037495</name>
</gene>
<evidence type="ECO:0000313" key="3">
    <source>
        <dbReference type="Proteomes" id="UP001652680"/>
    </source>
</evidence>
<accession>A0A6P4DZL8</accession>
<evidence type="ECO:0000259" key="1">
    <source>
        <dbReference type="PROSITE" id="PS50191"/>
    </source>
</evidence>
<dbReference type="PRINTS" id="PR00180">
    <property type="entry name" value="CRETINALDHBP"/>
</dbReference>
<dbReference type="Pfam" id="PF00650">
    <property type="entry name" value="CRAL_TRIO"/>
    <property type="match status" value="1"/>
</dbReference>
<reference evidence="4 5" key="2">
    <citation type="submission" date="2025-04" db="UniProtKB">
        <authorList>
            <consortium name="RefSeq"/>
        </authorList>
    </citation>
    <scope>IDENTIFICATION</scope>
</reference>
<dbReference type="InterPro" id="IPR036273">
    <property type="entry name" value="CRAL/TRIO_N_dom_sf"/>
</dbReference>
<dbReference type="InterPro" id="IPR001251">
    <property type="entry name" value="CRAL-TRIO_dom"/>
</dbReference>
<name>A0A6P4DZL8_DRORH</name>
<dbReference type="PROSITE" id="PS50191">
    <property type="entry name" value="CRAL_TRIO"/>
    <property type="match status" value="1"/>
</dbReference>
<dbReference type="EnsemblMetazoa" id="XM_017114070.2">
    <property type="protein sequence ID" value="XP_016969559.1"/>
    <property type="gene ID" value="LOC108037495"/>
</dbReference>
<sequence length="329" mass="37925">MKETKMVQDQGETASLPEALLKIAKRELREDRCTREQSLEQLRNWVAKNEDLQNVRCDDTFLLRFLRAKKFSVPMAEQTLLKYLNIRRTFPHMSTQLDYLEPRLGDLIDQGYIFAVPQRDKHGRRVVVINAKGLNPKIHTSCDQAKAHFLTYECLMEDQETQITGLTHVGDFAGVSTAHVTNWNPTEFARIFKWGEQSLPMRHKEIHLINVPSTLKWLIDFVKNRVSSKMKQRLIIYGSEKELMKCVDQGCLPLEMGGTVPMREMIELWKQELAGKRDLILGLDKSILLSDRGIQRRSSFNAEKASTGGPNFVSQIESIEGSFRKLEFD</sequence>
<dbReference type="SUPFAM" id="SSF46938">
    <property type="entry name" value="CRAL/TRIO N-terminal domain"/>
    <property type="match status" value="1"/>
</dbReference>
<dbReference type="CTD" id="38651"/>
<reference evidence="2" key="3">
    <citation type="submission" date="2025-05" db="UniProtKB">
        <authorList>
            <consortium name="EnsemblMetazoa"/>
        </authorList>
    </citation>
    <scope>IDENTIFICATION</scope>
</reference>
<dbReference type="SUPFAM" id="SSF52087">
    <property type="entry name" value="CRAL/TRIO domain"/>
    <property type="match status" value="1"/>
</dbReference>
<dbReference type="InterPro" id="IPR036865">
    <property type="entry name" value="CRAL-TRIO_dom_sf"/>
</dbReference>
<evidence type="ECO:0000313" key="2">
    <source>
        <dbReference type="EnsemblMetazoa" id="XP_016969558.1"/>
    </source>
</evidence>
<dbReference type="CDD" id="cd00170">
    <property type="entry name" value="SEC14"/>
    <property type="match status" value="1"/>
</dbReference>
<reference evidence="3" key="1">
    <citation type="journal article" date="2021" name="Elife">
        <title>Highly contiguous assemblies of 101 drosophilid genomes.</title>
        <authorList>
            <person name="Kim B.Y."/>
            <person name="Wang J.R."/>
            <person name="Miller D.E."/>
            <person name="Barmina O."/>
            <person name="Delaney E."/>
            <person name="Thompson A."/>
            <person name="Comeault A.A."/>
            <person name="Peede D."/>
            <person name="D'Agostino E.R."/>
            <person name="Pelaez J."/>
            <person name="Aguilar J.M."/>
            <person name="Haji D."/>
            <person name="Matsunaga T."/>
            <person name="Armstrong E.E."/>
            <person name="Zych M."/>
            <person name="Ogawa Y."/>
            <person name="Stamenkovic-Radak M."/>
            <person name="Jelic M."/>
            <person name="Veselinovic M.S."/>
            <person name="Tanaskovic M."/>
            <person name="Eric P."/>
            <person name="Gao J.J."/>
            <person name="Katoh T.K."/>
            <person name="Toda M.J."/>
            <person name="Watabe H."/>
            <person name="Watada M."/>
            <person name="Davis J.S."/>
            <person name="Moyle L.C."/>
            <person name="Manoli G."/>
            <person name="Bertolini E."/>
            <person name="Kostal V."/>
            <person name="Hawley R.S."/>
            <person name="Takahashi A."/>
            <person name="Jones C.D."/>
            <person name="Price D.K."/>
            <person name="Whiteman N."/>
            <person name="Kopp A."/>
            <person name="Matute D.R."/>
            <person name="Petrov D.A."/>
        </authorList>
    </citation>
    <scope>NUCLEOTIDE SEQUENCE [LARGE SCALE GENOMIC DNA]</scope>
</reference>
<dbReference type="GO" id="GO:1902936">
    <property type="term" value="F:phosphatidylinositol bisphosphate binding"/>
    <property type="evidence" value="ECO:0007669"/>
    <property type="project" value="TreeGrafter"/>
</dbReference>
<organism evidence="5">
    <name type="scientific">Drosophila rhopaloa</name>
    <name type="common">Fruit fly</name>
    <dbReference type="NCBI Taxonomy" id="1041015"/>
    <lineage>
        <taxon>Eukaryota</taxon>
        <taxon>Metazoa</taxon>
        <taxon>Ecdysozoa</taxon>
        <taxon>Arthropoda</taxon>
        <taxon>Hexapoda</taxon>
        <taxon>Insecta</taxon>
        <taxon>Pterygota</taxon>
        <taxon>Neoptera</taxon>
        <taxon>Endopterygota</taxon>
        <taxon>Diptera</taxon>
        <taxon>Brachycera</taxon>
        <taxon>Muscomorpha</taxon>
        <taxon>Ephydroidea</taxon>
        <taxon>Drosophilidae</taxon>
        <taxon>Drosophila</taxon>
        <taxon>Sophophora</taxon>
    </lineage>
</organism>
<dbReference type="GeneID" id="108037495"/>
<feature type="domain" description="CRAL-TRIO" evidence="1">
    <location>
        <begin position="104"/>
        <end position="264"/>
    </location>
</feature>
<dbReference type="RefSeq" id="XP_016969559.1">
    <property type="nucleotide sequence ID" value="XM_017114070.1"/>
</dbReference>
<dbReference type="PANTHER" id="PTHR10174:SF120">
    <property type="entry name" value="CELLULAR RETINALDEHYDE BINDING PROTEIN"/>
    <property type="match status" value="1"/>
</dbReference>
<dbReference type="GO" id="GO:0016020">
    <property type="term" value="C:membrane"/>
    <property type="evidence" value="ECO:0007669"/>
    <property type="project" value="TreeGrafter"/>
</dbReference>
<evidence type="ECO:0000313" key="4">
    <source>
        <dbReference type="RefSeq" id="XP_016969558.1"/>
    </source>
</evidence>
<dbReference type="RefSeq" id="XP_016969558.1">
    <property type="nucleotide sequence ID" value="XM_017114069.1"/>
</dbReference>
<dbReference type="Gene3D" id="3.40.525.10">
    <property type="entry name" value="CRAL-TRIO lipid binding domain"/>
    <property type="match status" value="1"/>
</dbReference>
<dbReference type="FunFam" id="3.40.525.10:FF:000029">
    <property type="entry name" value="alpha-tocopherol transfer protein-like"/>
    <property type="match status" value="1"/>
</dbReference>
<keyword evidence="3" id="KW-1185">Reference proteome</keyword>
<protein>
    <submittedName>
        <fullName evidence="4 5">Alpha-tocopherol transfer protein-like</fullName>
    </submittedName>
</protein>
<dbReference type="PANTHER" id="PTHR10174">
    <property type="entry name" value="ALPHA-TOCOPHEROL TRANSFER PROTEIN-RELATED"/>
    <property type="match status" value="1"/>
</dbReference>
<dbReference type="Gene3D" id="1.10.8.20">
    <property type="entry name" value="N-terminal domain of phosphatidylinositol transfer protein sec14p"/>
    <property type="match status" value="1"/>
</dbReference>
<proteinExistence type="predicted"/>
<dbReference type="EnsemblMetazoa" id="XM_017114069.2">
    <property type="protein sequence ID" value="XP_016969558.1"/>
    <property type="gene ID" value="LOC108037495"/>
</dbReference>